<evidence type="ECO:0000313" key="3">
    <source>
        <dbReference type="Proteomes" id="UP000317344"/>
    </source>
</evidence>
<sequence length="63" mass="6817">MPITNPPENFAIVDSSEWEFVAIEPSGADAKQWLTVPGGGKALFKPNRPRESGEQGEDSMLDA</sequence>
<gene>
    <name evidence="2" type="ORF">FO059_09540</name>
</gene>
<evidence type="ECO:0000256" key="1">
    <source>
        <dbReference type="SAM" id="MobiDB-lite"/>
    </source>
</evidence>
<dbReference type="AlphaFoldDB" id="A0A516X398"/>
<feature type="compositionally biased region" description="Acidic residues" evidence="1">
    <location>
        <begin position="54"/>
        <end position="63"/>
    </location>
</feature>
<dbReference type="Proteomes" id="UP000317344">
    <property type="component" value="Chromosome"/>
</dbReference>
<dbReference type="RefSeq" id="WP_143908301.1">
    <property type="nucleotide sequence ID" value="NZ_CP041765.1"/>
</dbReference>
<evidence type="ECO:0000313" key="2">
    <source>
        <dbReference type="EMBL" id="QDQ97527.1"/>
    </source>
</evidence>
<dbReference type="EMBL" id="CP041765">
    <property type="protein sequence ID" value="QDQ97527.1"/>
    <property type="molecule type" value="Genomic_DNA"/>
</dbReference>
<proteinExistence type="predicted"/>
<reference evidence="2 3" key="1">
    <citation type="submission" date="2019-07" db="EMBL/GenBank/DDBJ databases">
        <title>Tomitella cavernea sp. nov., an actinomycete isolated from soil.</title>
        <authorList>
            <person name="Cheng J."/>
        </authorList>
    </citation>
    <scope>NUCLEOTIDE SEQUENCE [LARGE SCALE GENOMIC DNA]</scope>
    <source>
        <strain evidence="2 3">HY188</strain>
    </source>
</reference>
<name>A0A516X398_9ACTN</name>
<dbReference type="KEGG" id="toy:FO059_09540"/>
<keyword evidence="3" id="KW-1185">Reference proteome</keyword>
<accession>A0A516X398</accession>
<protein>
    <submittedName>
        <fullName evidence="2">Uncharacterized protein</fullName>
    </submittedName>
</protein>
<organism evidence="2 3">
    <name type="scientific">Tomitella fengzijianii</name>
    <dbReference type="NCBI Taxonomy" id="2597660"/>
    <lineage>
        <taxon>Bacteria</taxon>
        <taxon>Bacillati</taxon>
        <taxon>Actinomycetota</taxon>
        <taxon>Actinomycetes</taxon>
        <taxon>Mycobacteriales</taxon>
        <taxon>Tomitella</taxon>
    </lineage>
</organism>
<reference evidence="2 3" key="2">
    <citation type="submission" date="2019-07" db="EMBL/GenBank/DDBJ databases">
        <authorList>
            <person name="Huang Y."/>
        </authorList>
    </citation>
    <scope>NUCLEOTIDE SEQUENCE [LARGE SCALE GENOMIC DNA]</scope>
    <source>
        <strain evidence="2 3">HY188</strain>
    </source>
</reference>
<feature type="region of interest" description="Disordered" evidence="1">
    <location>
        <begin position="39"/>
        <end position="63"/>
    </location>
</feature>